<comment type="caution">
    <text evidence="1">The sequence shown here is derived from an EMBL/GenBank/DDBJ whole genome shotgun (WGS) entry which is preliminary data.</text>
</comment>
<accession>A0ABR0ECY4</accession>
<dbReference type="EMBL" id="JAXOVC010000007">
    <property type="protein sequence ID" value="KAK4499068.1"/>
    <property type="molecule type" value="Genomic_DNA"/>
</dbReference>
<evidence type="ECO:0000313" key="2">
    <source>
        <dbReference type="Proteomes" id="UP001305779"/>
    </source>
</evidence>
<protein>
    <submittedName>
        <fullName evidence="1">Uncharacterized protein</fullName>
    </submittedName>
</protein>
<sequence length="307" mass="35158">MKPFPFFRLPRELRDQIYSELDTESAEFDVGFPRRTEDGAWIRVHGKISPEFIIRAKISSMPVTNFALVSRAFKEEYETELRRQTPMCLKIGLARDNKLRLEYLTENSKAHCCLRRIPQVEMRIWFPASGGYDPCKSFVGRDNGAATGPLTQADIYDGIRHLLLPYMANLKTFTQDVSFELLTDNHDIADRPSDLHPTLFADKTILLPDRADPVLLKTRVYLASALVSINPHYHATGDDISEFPSLEDGFWEVTGSILQCSSMNLIRYRALPAKEGEGMFWGLDVVAEDAEELWNWREAMRPLQRPS</sequence>
<dbReference type="Proteomes" id="UP001305779">
    <property type="component" value="Unassembled WGS sequence"/>
</dbReference>
<evidence type="ECO:0000313" key="1">
    <source>
        <dbReference type="EMBL" id="KAK4499068.1"/>
    </source>
</evidence>
<proteinExistence type="predicted"/>
<reference evidence="1 2" key="1">
    <citation type="journal article" date="2023" name="G3 (Bethesda)">
        <title>A chromosome-level genome assembly of Zasmidium syzygii isolated from banana leaves.</title>
        <authorList>
            <person name="van Westerhoven A.C."/>
            <person name="Mehrabi R."/>
            <person name="Talebi R."/>
            <person name="Steentjes M.B.F."/>
            <person name="Corcolon B."/>
            <person name="Chong P.A."/>
            <person name="Kema G.H.J."/>
            <person name="Seidl M.F."/>
        </authorList>
    </citation>
    <scope>NUCLEOTIDE SEQUENCE [LARGE SCALE GENOMIC DNA]</scope>
    <source>
        <strain evidence="1 2">P124</strain>
    </source>
</reference>
<name>A0ABR0ECY4_ZASCE</name>
<keyword evidence="2" id="KW-1185">Reference proteome</keyword>
<gene>
    <name evidence="1" type="ORF">PRZ48_009580</name>
</gene>
<organism evidence="1 2">
    <name type="scientific">Zasmidium cellare</name>
    <name type="common">Wine cellar mold</name>
    <name type="synonym">Racodium cellare</name>
    <dbReference type="NCBI Taxonomy" id="395010"/>
    <lineage>
        <taxon>Eukaryota</taxon>
        <taxon>Fungi</taxon>
        <taxon>Dikarya</taxon>
        <taxon>Ascomycota</taxon>
        <taxon>Pezizomycotina</taxon>
        <taxon>Dothideomycetes</taxon>
        <taxon>Dothideomycetidae</taxon>
        <taxon>Mycosphaerellales</taxon>
        <taxon>Mycosphaerellaceae</taxon>
        <taxon>Zasmidium</taxon>
    </lineage>
</organism>